<reference evidence="3" key="1">
    <citation type="submission" date="2022-11" db="UniProtKB">
        <authorList>
            <consortium name="WormBaseParasite"/>
        </authorList>
    </citation>
    <scope>IDENTIFICATION</scope>
</reference>
<dbReference type="Pfam" id="PF06172">
    <property type="entry name" value="Cupin_5"/>
    <property type="match status" value="1"/>
</dbReference>
<keyword evidence="2" id="KW-1185">Reference proteome</keyword>
<dbReference type="CDD" id="cd06121">
    <property type="entry name" value="cupin_YML079wp"/>
    <property type="match status" value="1"/>
</dbReference>
<evidence type="ECO:0000313" key="3">
    <source>
        <dbReference type="WBParaSite" id="PSAMB.scaffold73size86561.g1517.t1"/>
    </source>
</evidence>
<dbReference type="PANTHER" id="PTHR33387:SF3">
    <property type="entry name" value="DUF985 DOMAIN-CONTAINING PROTEIN"/>
    <property type="match status" value="1"/>
</dbReference>
<organism evidence="2 3">
    <name type="scientific">Plectus sambesii</name>
    <dbReference type="NCBI Taxonomy" id="2011161"/>
    <lineage>
        <taxon>Eukaryota</taxon>
        <taxon>Metazoa</taxon>
        <taxon>Ecdysozoa</taxon>
        <taxon>Nematoda</taxon>
        <taxon>Chromadorea</taxon>
        <taxon>Plectida</taxon>
        <taxon>Plectina</taxon>
        <taxon>Plectoidea</taxon>
        <taxon>Plectidae</taxon>
        <taxon>Plectus</taxon>
    </lineage>
</organism>
<dbReference type="InterPro" id="IPR014710">
    <property type="entry name" value="RmlC-like_jellyroll"/>
</dbReference>
<dbReference type="Gene3D" id="2.60.120.10">
    <property type="entry name" value="Jelly Rolls"/>
    <property type="match status" value="1"/>
</dbReference>
<feature type="domain" description="DUF985" evidence="1">
    <location>
        <begin position="32"/>
        <end position="162"/>
    </location>
</feature>
<evidence type="ECO:0000259" key="1">
    <source>
        <dbReference type="Pfam" id="PF06172"/>
    </source>
</evidence>
<dbReference type="AlphaFoldDB" id="A0A914X9L6"/>
<sequence length="191" mass="21430">MLRQAHRQLQICARIRLARLCTMSQSKDKWADIVKRLGMTRHPNENGFMSAILYDSPHQISNPPAGQPLNSGNIVQFLFEEGNFSPWHRMRHSDEIWMHQSGGTMQVHMITNGQYSSKSFGPSDTLVVPADTWYAAVVDKGADYCLYAELVTPGFLPDNCEFGSVDLLNALNITDELKTYLSSLLPSTSHS</sequence>
<dbReference type="Proteomes" id="UP000887566">
    <property type="component" value="Unplaced"/>
</dbReference>
<dbReference type="WBParaSite" id="PSAMB.scaffold73size86561.g1517.t1">
    <property type="protein sequence ID" value="PSAMB.scaffold73size86561.g1517.t1"/>
    <property type="gene ID" value="PSAMB.scaffold73size86561.g1517"/>
</dbReference>
<evidence type="ECO:0000313" key="2">
    <source>
        <dbReference type="Proteomes" id="UP000887566"/>
    </source>
</evidence>
<proteinExistence type="predicted"/>
<dbReference type="PANTHER" id="PTHR33387">
    <property type="entry name" value="RMLC-LIKE JELLY ROLL FOLD PROTEIN"/>
    <property type="match status" value="1"/>
</dbReference>
<dbReference type="InterPro" id="IPR009327">
    <property type="entry name" value="Cupin_DUF985"/>
</dbReference>
<name>A0A914X9L6_9BILA</name>
<dbReference type="SUPFAM" id="SSF51182">
    <property type="entry name" value="RmlC-like cupins"/>
    <property type="match status" value="1"/>
</dbReference>
<accession>A0A914X9L6</accession>
<dbReference type="InterPro" id="IPR039935">
    <property type="entry name" value="YML079W-like"/>
</dbReference>
<dbReference type="InterPro" id="IPR011051">
    <property type="entry name" value="RmlC_Cupin_sf"/>
</dbReference>
<protein>
    <submittedName>
        <fullName evidence="3">DUF985 domain-containing protein</fullName>
    </submittedName>
</protein>